<proteinExistence type="predicted"/>
<reference evidence="2" key="1">
    <citation type="journal article" date="2007" name="Chem. Biol.">
        <title>Benzodiazepine biosynthesis in Streptomyces refuineus.</title>
        <authorList>
            <person name="Hu Y."/>
            <person name="Phelan V."/>
            <person name="Ntai I."/>
            <person name="Farnet C.M."/>
            <person name="Zazopoulos E."/>
            <person name="Bachmann B.O."/>
        </authorList>
    </citation>
    <scope>NUCLEOTIDE SEQUENCE</scope>
</reference>
<keyword evidence="2" id="KW-0223">Dioxygenase</keyword>
<keyword evidence="2" id="KW-0560">Oxidoreductase</keyword>
<dbReference type="Gene3D" id="3.10.180.10">
    <property type="entry name" value="2,3-Dihydroxybiphenyl 1,2-Dioxygenase, domain 1"/>
    <property type="match status" value="1"/>
</dbReference>
<sequence length="169" mass="19019">MNTPSTPATEGLSMEGLDIAPGFHHVAVQTDDVDATVRWYEEFLGATVEWSLDTFSPLTHARLPGIKKLVEVKKGHVRFHVFDRAGHSRGGPDPLGYQYQHIGITVNRPEDLARLRERWLRVRERTDLRWARDEPPSDIVADADGVQSLYVLDPNGLELEFIYFPGAGT</sequence>
<dbReference type="AlphaFoldDB" id="A8W7E5"/>
<dbReference type="CDD" id="cd06587">
    <property type="entry name" value="VOC"/>
    <property type="match status" value="1"/>
</dbReference>
<dbReference type="GO" id="GO:0051213">
    <property type="term" value="F:dioxygenase activity"/>
    <property type="evidence" value="ECO:0007669"/>
    <property type="project" value="UniProtKB-KW"/>
</dbReference>
<evidence type="ECO:0000313" key="2">
    <source>
        <dbReference type="EMBL" id="ABW71843.1"/>
    </source>
</evidence>
<protein>
    <submittedName>
        <fullName evidence="2">Putative L-DOPA 2,3-dioxygenase</fullName>
    </submittedName>
</protein>
<organism evidence="2">
    <name type="scientific">Streptomyces refuineus subsp. thermotolerans</name>
    <dbReference type="NCBI Taxonomy" id="223297"/>
    <lineage>
        <taxon>Bacteria</taxon>
        <taxon>Bacillati</taxon>
        <taxon>Actinomycetota</taxon>
        <taxon>Actinomycetes</taxon>
        <taxon>Kitasatosporales</taxon>
        <taxon>Streptomycetaceae</taxon>
        <taxon>Streptomyces</taxon>
    </lineage>
</organism>
<dbReference type="SUPFAM" id="SSF54593">
    <property type="entry name" value="Glyoxalase/Bleomycin resistance protein/Dihydroxybiphenyl dioxygenase"/>
    <property type="match status" value="1"/>
</dbReference>
<feature type="domain" description="VOC" evidence="1">
    <location>
        <begin position="22"/>
        <end position="164"/>
    </location>
</feature>
<name>A8W7E5_9ACTN</name>
<dbReference type="InterPro" id="IPR037523">
    <property type="entry name" value="VOC_core"/>
</dbReference>
<accession>A8W7E5</accession>
<dbReference type="InterPro" id="IPR004360">
    <property type="entry name" value="Glyas_Fos-R_dOase_dom"/>
</dbReference>
<dbReference type="EMBL" id="EU195114">
    <property type="protein sequence ID" value="ABW71843.1"/>
    <property type="molecule type" value="Genomic_DNA"/>
</dbReference>
<dbReference type="Pfam" id="PF00903">
    <property type="entry name" value="Glyoxalase"/>
    <property type="match status" value="1"/>
</dbReference>
<dbReference type="InterPro" id="IPR029068">
    <property type="entry name" value="Glyas_Bleomycin-R_OHBP_Dase"/>
</dbReference>
<dbReference type="PROSITE" id="PS51819">
    <property type="entry name" value="VOC"/>
    <property type="match status" value="1"/>
</dbReference>
<evidence type="ECO:0000259" key="1">
    <source>
        <dbReference type="PROSITE" id="PS51819"/>
    </source>
</evidence>